<keyword evidence="3" id="KW-0808">Transferase</keyword>
<name>A0ABX5MKI4_9BURK</name>
<dbReference type="Pfam" id="PF00155">
    <property type="entry name" value="Aminotran_1_2"/>
    <property type="match status" value="1"/>
</dbReference>
<dbReference type="GO" id="GO:0008483">
    <property type="term" value="F:transaminase activity"/>
    <property type="evidence" value="ECO:0007669"/>
    <property type="project" value="UniProtKB-KW"/>
</dbReference>
<dbReference type="InterPro" id="IPR019878">
    <property type="entry name" value="DapC_beta/gammaproteobac"/>
</dbReference>
<dbReference type="Gene3D" id="3.40.640.10">
    <property type="entry name" value="Type I PLP-dependent aspartate aminotransferase-like (Major domain)"/>
    <property type="match status" value="1"/>
</dbReference>
<protein>
    <submittedName>
        <fullName evidence="5">Succinyldiaminopimelate aminotransferase</fullName>
    </submittedName>
</protein>
<dbReference type="InterPro" id="IPR015422">
    <property type="entry name" value="PyrdxlP-dep_Trfase_small"/>
</dbReference>
<dbReference type="InterPro" id="IPR015421">
    <property type="entry name" value="PyrdxlP-dep_Trfase_major"/>
</dbReference>
<dbReference type="PANTHER" id="PTHR42832:SF3">
    <property type="entry name" value="L-GLUTAMINE--4-(METHYLSULFANYL)-2-OXOBUTANOATE AMINOTRANSFERASE"/>
    <property type="match status" value="1"/>
</dbReference>
<evidence type="ECO:0000313" key="6">
    <source>
        <dbReference type="Proteomes" id="UP000247515"/>
    </source>
</evidence>
<organism evidence="5 6">
    <name type="scientific">Paraburkholderia tropica</name>
    <dbReference type="NCBI Taxonomy" id="92647"/>
    <lineage>
        <taxon>Bacteria</taxon>
        <taxon>Pseudomonadati</taxon>
        <taxon>Pseudomonadota</taxon>
        <taxon>Betaproteobacteria</taxon>
        <taxon>Burkholderiales</taxon>
        <taxon>Burkholderiaceae</taxon>
        <taxon>Paraburkholderia</taxon>
    </lineage>
</organism>
<evidence type="ECO:0000256" key="1">
    <source>
        <dbReference type="ARBA" id="ARBA00001933"/>
    </source>
</evidence>
<comment type="cofactor">
    <cofactor evidence="1">
        <name>pyridoxal 5'-phosphate</name>
        <dbReference type="ChEBI" id="CHEBI:597326"/>
    </cofactor>
</comment>
<dbReference type="InterPro" id="IPR050881">
    <property type="entry name" value="LL-DAP_aminotransferase"/>
</dbReference>
<feature type="domain" description="Aminotransferase class I/classII large" evidence="4">
    <location>
        <begin position="83"/>
        <end position="449"/>
    </location>
</feature>
<dbReference type="EMBL" id="QJJV01000017">
    <property type="protein sequence ID" value="PXX12449.1"/>
    <property type="molecule type" value="Genomic_DNA"/>
</dbReference>
<dbReference type="SUPFAM" id="SSF53383">
    <property type="entry name" value="PLP-dependent transferases"/>
    <property type="match status" value="1"/>
</dbReference>
<dbReference type="Gene3D" id="3.90.1150.10">
    <property type="entry name" value="Aspartate Aminotransferase, domain 1"/>
    <property type="match status" value="1"/>
</dbReference>
<dbReference type="Proteomes" id="UP000247515">
    <property type="component" value="Unassembled WGS sequence"/>
</dbReference>
<proteinExistence type="predicted"/>
<dbReference type="InterPro" id="IPR015424">
    <property type="entry name" value="PyrdxlP-dep_Trfase"/>
</dbReference>
<evidence type="ECO:0000313" key="5">
    <source>
        <dbReference type="EMBL" id="PXX12449.1"/>
    </source>
</evidence>
<dbReference type="NCBIfam" id="TIGR03538">
    <property type="entry name" value="DapC_gpp"/>
    <property type="match status" value="1"/>
</dbReference>
<dbReference type="CDD" id="cd00609">
    <property type="entry name" value="AAT_like"/>
    <property type="match status" value="1"/>
</dbReference>
<accession>A0ABX5MKI4</accession>
<dbReference type="InterPro" id="IPR004839">
    <property type="entry name" value="Aminotransferase_I/II_large"/>
</dbReference>
<gene>
    <name evidence="5" type="ORF">C7400_11745</name>
</gene>
<dbReference type="PANTHER" id="PTHR42832">
    <property type="entry name" value="AMINO ACID AMINOTRANSFERASE"/>
    <property type="match status" value="1"/>
</dbReference>
<comment type="caution">
    <text evidence="5">The sequence shown here is derived from an EMBL/GenBank/DDBJ whole genome shotgun (WGS) entry which is preliminary data.</text>
</comment>
<keyword evidence="6" id="KW-1185">Reference proteome</keyword>
<evidence type="ECO:0000256" key="2">
    <source>
        <dbReference type="ARBA" id="ARBA00022576"/>
    </source>
</evidence>
<evidence type="ECO:0000259" key="4">
    <source>
        <dbReference type="Pfam" id="PF00155"/>
    </source>
</evidence>
<sequence length="458" mass="49794">MRVNRCVNRCVNRVPTSASISRSVRRTPCAAIPPRARARRSIRFSLTPASPVNPLLDTLQSYPFEKLRALFKDVAPNAGLRHISFGIGEPKHPTPALIRDAIVASLDGLSVYPATGGSPALREAIAKWVSERYSLPAIDASTQVLPVSGSREALFALAQAVVDPTAGAKDPAKRAIVLCPNPFYQIYEGAALLAGGEPYFVNSDPARNFACDYSQVPEAIWARTQLLYVCSPGNPTGAVLTLDDWRELFALSDRYGFVIASDECYSEIYFDESTPPLGGLEAAHQLGRGFERLIMLSSLSKRSNAPGMRSGFVAGDPAILKQFLLYRTYHGSAMSPVWQSASIAAWGDEAHVRENRAKYVQKFSTVTPMLADVLDVKLPDAAFYLWANVARTGLSDTAFAQRLYADYNVTVLPGSFLAREAHGANPGEGFVRLALVADVDECTEGAQRIVDFCRSLEA</sequence>
<evidence type="ECO:0000256" key="3">
    <source>
        <dbReference type="ARBA" id="ARBA00022679"/>
    </source>
</evidence>
<keyword evidence="2 5" id="KW-0032">Aminotransferase</keyword>
<reference evidence="5 6" key="1">
    <citation type="submission" date="2018-05" db="EMBL/GenBank/DDBJ databases">
        <title>Genomic Encyclopedia of Type Strains, Phase IV (KMG-V): Genome sequencing to study the core and pangenomes of soil and plant-associated prokaryotes.</title>
        <authorList>
            <person name="Whitman W."/>
        </authorList>
    </citation>
    <scope>NUCLEOTIDE SEQUENCE [LARGE SCALE GENOMIC DNA]</scope>
    <source>
        <strain evidence="5 6">SIr-6563</strain>
    </source>
</reference>